<gene>
    <name evidence="6" type="primary">gltC_1</name>
    <name evidence="6" type="ORF">SPSIL_016220</name>
</gene>
<evidence type="ECO:0000256" key="3">
    <source>
        <dbReference type="ARBA" id="ARBA00023125"/>
    </source>
</evidence>
<keyword evidence="2" id="KW-0805">Transcription regulation</keyword>
<evidence type="ECO:0000259" key="5">
    <source>
        <dbReference type="PROSITE" id="PS50931"/>
    </source>
</evidence>
<dbReference type="CDD" id="cd05466">
    <property type="entry name" value="PBP2_LTTR_substrate"/>
    <property type="match status" value="1"/>
</dbReference>
<reference evidence="6" key="1">
    <citation type="submission" date="2024-05" db="EMBL/GenBank/DDBJ databases">
        <title>Isolation and characterization of Sporomusa carbonis sp. nov., a carboxydotrophic hydrogenogen in the genus of Sporomusa isolated from a charcoal burning pile.</title>
        <authorList>
            <person name="Boeer T."/>
            <person name="Rosenbaum F."/>
            <person name="Eysell L."/>
            <person name="Mueller V."/>
            <person name="Daniel R."/>
            <person name="Poehlein A."/>
        </authorList>
    </citation>
    <scope>NUCLEOTIDE SEQUENCE [LARGE SCALE GENOMIC DNA]</scope>
    <source>
        <strain evidence="6">DSM 10669</strain>
    </source>
</reference>
<dbReference type="InterPro" id="IPR005119">
    <property type="entry name" value="LysR_subst-bd"/>
</dbReference>
<evidence type="ECO:0000313" key="7">
    <source>
        <dbReference type="Proteomes" id="UP000216752"/>
    </source>
</evidence>
<name>A0ABZ3IJD2_9FIRM</name>
<dbReference type="PRINTS" id="PR00039">
    <property type="entry name" value="HTHLYSR"/>
</dbReference>
<feature type="domain" description="HTH lysR-type" evidence="5">
    <location>
        <begin position="1"/>
        <end position="58"/>
    </location>
</feature>
<keyword evidence="7" id="KW-1185">Reference proteome</keyword>
<proteinExistence type="inferred from homology"/>
<dbReference type="Pfam" id="PF00126">
    <property type="entry name" value="HTH_1"/>
    <property type="match status" value="1"/>
</dbReference>
<dbReference type="PANTHER" id="PTHR30346">
    <property type="entry name" value="TRANSCRIPTIONAL DUAL REGULATOR HCAR-RELATED"/>
    <property type="match status" value="1"/>
</dbReference>
<dbReference type="InterPro" id="IPR000847">
    <property type="entry name" value="LysR_HTH_N"/>
</dbReference>
<dbReference type="Pfam" id="PF03466">
    <property type="entry name" value="LysR_substrate"/>
    <property type="match status" value="1"/>
</dbReference>
<dbReference type="Gene3D" id="1.10.10.10">
    <property type="entry name" value="Winged helix-like DNA-binding domain superfamily/Winged helix DNA-binding domain"/>
    <property type="match status" value="1"/>
</dbReference>
<evidence type="ECO:0000256" key="1">
    <source>
        <dbReference type="ARBA" id="ARBA00009437"/>
    </source>
</evidence>
<evidence type="ECO:0000313" key="6">
    <source>
        <dbReference type="EMBL" id="XFO65493.1"/>
    </source>
</evidence>
<keyword evidence="3" id="KW-0238">DNA-binding</keyword>
<keyword evidence="4" id="KW-0804">Transcription</keyword>
<dbReference type="Gene3D" id="3.40.190.290">
    <property type="match status" value="1"/>
</dbReference>
<dbReference type="EMBL" id="CP155573">
    <property type="protein sequence ID" value="XFO65493.1"/>
    <property type="molecule type" value="Genomic_DNA"/>
</dbReference>
<dbReference type="RefSeq" id="WP_094603147.1">
    <property type="nucleotide sequence ID" value="NZ_CP155573.1"/>
</dbReference>
<dbReference type="PANTHER" id="PTHR30346:SF0">
    <property type="entry name" value="HCA OPERON TRANSCRIPTIONAL ACTIVATOR HCAR"/>
    <property type="match status" value="1"/>
</dbReference>
<evidence type="ECO:0000256" key="4">
    <source>
        <dbReference type="ARBA" id="ARBA00023163"/>
    </source>
</evidence>
<dbReference type="InterPro" id="IPR036388">
    <property type="entry name" value="WH-like_DNA-bd_sf"/>
</dbReference>
<organism evidence="6 7">
    <name type="scientific">Sporomusa silvacetica DSM 10669</name>
    <dbReference type="NCBI Taxonomy" id="1123289"/>
    <lineage>
        <taxon>Bacteria</taxon>
        <taxon>Bacillati</taxon>
        <taxon>Bacillota</taxon>
        <taxon>Negativicutes</taxon>
        <taxon>Selenomonadales</taxon>
        <taxon>Sporomusaceae</taxon>
        <taxon>Sporomusa</taxon>
    </lineage>
</organism>
<sequence>MEIYQLKYVLTVAKYMNFSRAASEVCVTPSSLSQQIKKLEEELGIVLFGRTTRSVHLTPAGVEFVEYAKKIMQDISGVNHAMQKYVVGESGQISIGGIPALGAFGITPLIASFQKTYPKISLEFHEAECLDLYPLLLHSKVDVAFLTAYDKYKPGKVPIEAYPLVQDEIVIVTSPSHPFAARKTIDLHEAANENFICFSKTSGLYLDTLEACKLSGFEPRFGYDAHSVDTCFGLVAEGMGISMLSSRSAMSTTRKDIAIVRFKPAALRTLSFVFLKKHKLASVLLNLKNFLVHWSHENNFPFIIPAKIPCHELIADRN</sequence>
<comment type="similarity">
    <text evidence="1">Belongs to the LysR transcriptional regulatory family.</text>
</comment>
<dbReference type="InterPro" id="IPR036390">
    <property type="entry name" value="WH_DNA-bd_sf"/>
</dbReference>
<dbReference type="Proteomes" id="UP000216752">
    <property type="component" value="Chromosome"/>
</dbReference>
<dbReference type="SUPFAM" id="SSF46785">
    <property type="entry name" value="Winged helix' DNA-binding domain"/>
    <property type="match status" value="1"/>
</dbReference>
<dbReference type="SUPFAM" id="SSF53850">
    <property type="entry name" value="Periplasmic binding protein-like II"/>
    <property type="match status" value="1"/>
</dbReference>
<accession>A0ABZ3IJD2</accession>
<dbReference type="PROSITE" id="PS50931">
    <property type="entry name" value="HTH_LYSR"/>
    <property type="match status" value="1"/>
</dbReference>
<protein>
    <submittedName>
        <fullName evidence="6">HTH-type transcriptional regulator GltC</fullName>
    </submittedName>
</protein>
<evidence type="ECO:0000256" key="2">
    <source>
        <dbReference type="ARBA" id="ARBA00023015"/>
    </source>
</evidence>